<dbReference type="Gene3D" id="1.25.40.10">
    <property type="entry name" value="Tetratricopeptide repeat domain"/>
    <property type="match status" value="1"/>
</dbReference>
<reference evidence="2 3" key="1">
    <citation type="submission" date="2021-03" db="EMBL/GenBank/DDBJ databases">
        <title>novel species isolated from a fishpond in China.</title>
        <authorList>
            <person name="Lu H."/>
            <person name="Cai Z."/>
        </authorList>
    </citation>
    <scope>NUCLEOTIDE SEQUENCE [LARGE SCALE GENOMIC DNA]</scope>
    <source>
        <strain evidence="2 3">Y57</strain>
    </source>
</reference>
<gene>
    <name evidence="2" type="ORF">J0A65_13520</name>
</gene>
<dbReference type="RefSeq" id="WP_206594719.1">
    <property type="nucleotide sequence ID" value="NZ_JAFKCS010000013.1"/>
</dbReference>
<evidence type="ECO:0000256" key="1">
    <source>
        <dbReference type="ARBA" id="ARBA00022679"/>
    </source>
</evidence>
<sequence length="496" mass="54952">MKKWCVVTGINTALTQLVGALKQSDDVLIEALIEKLIQSKVSLNEDWLGISRVAYMACHPKLALSALAQFEPEPGSQSFVKKLAMMLECGDIANVESTLRALPLHAYTPAVLHFKATLKLQLGDFVQASASARQVLKSYPASGESWLNLVNADTSVTFNGAEYQQMRKLAESMFLRQTPPSQSLACLYSALSKLEFSAGEYDLAFLSAQRAASSDTRGNSYSFEQELKAADKLIKTTELPPFLPDPGQPEIKPIFIVGLPRSGTTLLEQALKGYSGSFGLGECETLTKAVAFVVGKAGQSAQSVAGEQNLTAEQRHQIKRLYIREVTALGGDFTQCIDKSLSNIWHVGLIKRLFPQSTIIHIEREPLDSAWSCFRTHFSQGLEWSLDLEQIAEHFHIHYQLKEHWLSQSALVPIKYVDLVNKFEETMSNILRHLKVSEQPVKSDFHIAEGLVKTASVSQVRKPLSKTITGDGEAVKRQMEKFTLRLDVLRGAQKAN</sequence>
<comment type="caution">
    <text evidence="2">The sequence shown here is derived from an EMBL/GenBank/DDBJ whole genome shotgun (WGS) entry which is preliminary data.</text>
</comment>
<dbReference type="Proteomes" id="UP000663992">
    <property type="component" value="Unassembled WGS sequence"/>
</dbReference>
<evidence type="ECO:0000313" key="3">
    <source>
        <dbReference type="Proteomes" id="UP000663992"/>
    </source>
</evidence>
<evidence type="ECO:0000313" key="2">
    <source>
        <dbReference type="EMBL" id="MBN7820889.1"/>
    </source>
</evidence>
<dbReference type="PANTHER" id="PTHR12788">
    <property type="entry name" value="PROTEIN-TYROSINE SULFOTRANSFERASE 2"/>
    <property type="match status" value="1"/>
</dbReference>
<dbReference type="Gene3D" id="3.40.50.300">
    <property type="entry name" value="P-loop containing nucleotide triphosphate hydrolases"/>
    <property type="match status" value="1"/>
</dbReference>
<protein>
    <submittedName>
        <fullName evidence="2">Sulfotransferase</fullName>
    </submittedName>
</protein>
<dbReference type="Pfam" id="PF13469">
    <property type="entry name" value="Sulfotransfer_3"/>
    <property type="match status" value="1"/>
</dbReference>
<keyword evidence="3" id="KW-1185">Reference proteome</keyword>
<dbReference type="InterPro" id="IPR026634">
    <property type="entry name" value="TPST-like"/>
</dbReference>
<dbReference type="SUPFAM" id="SSF52540">
    <property type="entry name" value="P-loop containing nucleoside triphosphate hydrolases"/>
    <property type="match status" value="1"/>
</dbReference>
<accession>A0ABS3CWJ9</accession>
<dbReference type="PANTHER" id="PTHR12788:SF10">
    <property type="entry name" value="PROTEIN-TYROSINE SULFOTRANSFERASE"/>
    <property type="match status" value="1"/>
</dbReference>
<name>A0ABS3CWJ9_9ALTE</name>
<organism evidence="2 3">
    <name type="scientific">Bowmanella yangjiangensis</name>
    <dbReference type="NCBI Taxonomy" id="2811230"/>
    <lineage>
        <taxon>Bacteria</taxon>
        <taxon>Pseudomonadati</taxon>
        <taxon>Pseudomonadota</taxon>
        <taxon>Gammaproteobacteria</taxon>
        <taxon>Alteromonadales</taxon>
        <taxon>Alteromonadaceae</taxon>
        <taxon>Bowmanella</taxon>
    </lineage>
</organism>
<keyword evidence="1" id="KW-0808">Transferase</keyword>
<dbReference type="InterPro" id="IPR027417">
    <property type="entry name" value="P-loop_NTPase"/>
</dbReference>
<dbReference type="InterPro" id="IPR011990">
    <property type="entry name" value="TPR-like_helical_dom_sf"/>
</dbReference>
<proteinExistence type="predicted"/>
<dbReference type="EMBL" id="JAFKCS010000013">
    <property type="protein sequence ID" value="MBN7820889.1"/>
    <property type="molecule type" value="Genomic_DNA"/>
</dbReference>